<dbReference type="EMBL" id="JBHSGU010000002">
    <property type="protein sequence ID" value="MFC4699897.1"/>
    <property type="molecule type" value="Genomic_DNA"/>
</dbReference>
<comment type="caution">
    <text evidence="3">The sequence shown here is derived from an EMBL/GenBank/DDBJ whole genome shotgun (WGS) entry which is preliminary data.</text>
</comment>
<organism evidence="3 4">
    <name type="scientific">Glaciecola siphonariae</name>
    <dbReference type="NCBI Taxonomy" id="521012"/>
    <lineage>
        <taxon>Bacteria</taxon>
        <taxon>Pseudomonadati</taxon>
        <taxon>Pseudomonadota</taxon>
        <taxon>Gammaproteobacteria</taxon>
        <taxon>Alteromonadales</taxon>
        <taxon>Alteromonadaceae</taxon>
        <taxon>Glaciecola</taxon>
    </lineage>
</organism>
<proteinExistence type="predicted"/>
<evidence type="ECO:0000313" key="3">
    <source>
        <dbReference type="EMBL" id="MFC4699897.1"/>
    </source>
</evidence>
<keyword evidence="2" id="KW-0812">Transmembrane</keyword>
<feature type="coiled-coil region" evidence="1">
    <location>
        <begin position="56"/>
        <end position="101"/>
    </location>
</feature>
<keyword evidence="2" id="KW-0472">Membrane</keyword>
<reference evidence="4" key="1">
    <citation type="journal article" date="2019" name="Int. J. Syst. Evol. Microbiol.">
        <title>The Global Catalogue of Microorganisms (GCM) 10K type strain sequencing project: providing services to taxonomists for standard genome sequencing and annotation.</title>
        <authorList>
            <consortium name="The Broad Institute Genomics Platform"/>
            <consortium name="The Broad Institute Genome Sequencing Center for Infectious Disease"/>
            <person name="Wu L."/>
            <person name="Ma J."/>
        </authorList>
    </citation>
    <scope>NUCLEOTIDE SEQUENCE [LARGE SCALE GENOMIC DNA]</scope>
    <source>
        <strain evidence="4">KACC 12507</strain>
    </source>
</reference>
<protein>
    <submittedName>
        <fullName evidence="3">DUF2802 domain-containing protein</fullName>
    </submittedName>
</protein>
<dbReference type="Pfam" id="PF10975">
    <property type="entry name" value="DUF2802"/>
    <property type="match status" value="1"/>
</dbReference>
<gene>
    <name evidence="3" type="ORF">ACFO4O_07010</name>
</gene>
<dbReference type="RefSeq" id="WP_382406851.1">
    <property type="nucleotide sequence ID" value="NZ_JBHSGU010000002.1"/>
</dbReference>
<keyword evidence="4" id="KW-1185">Reference proteome</keyword>
<sequence length="145" mass="16281">MQSSPVLFISIALSLLCIVLVVVQWLYAKNIKTKLMQSVGLIDELYKLNTSQSTQLESLRSELNKNKALNQELKKAYGNFEKNLEAQLEKMGATIERLEEQDPALKMYSKASKLVEQGADMDDIIEASGLPRAEVEVLISLHARK</sequence>
<name>A0ABV9LTR6_9ALTE</name>
<evidence type="ECO:0000256" key="1">
    <source>
        <dbReference type="SAM" id="Coils"/>
    </source>
</evidence>
<keyword evidence="1" id="KW-0175">Coiled coil</keyword>
<feature type="transmembrane region" description="Helical" evidence="2">
    <location>
        <begin position="6"/>
        <end position="28"/>
    </location>
</feature>
<accession>A0ABV9LTR6</accession>
<evidence type="ECO:0000256" key="2">
    <source>
        <dbReference type="SAM" id="Phobius"/>
    </source>
</evidence>
<keyword evidence="2" id="KW-1133">Transmembrane helix</keyword>
<dbReference type="InterPro" id="IPR021244">
    <property type="entry name" value="DUF2802"/>
</dbReference>
<dbReference type="Proteomes" id="UP001595897">
    <property type="component" value="Unassembled WGS sequence"/>
</dbReference>
<evidence type="ECO:0000313" key="4">
    <source>
        <dbReference type="Proteomes" id="UP001595897"/>
    </source>
</evidence>